<dbReference type="GO" id="GO:0003700">
    <property type="term" value="F:DNA-binding transcription factor activity"/>
    <property type="evidence" value="ECO:0007669"/>
    <property type="project" value="InterPro"/>
</dbReference>
<dbReference type="PRINTS" id="PR00778">
    <property type="entry name" value="HTHARSR"/>
</dbReference>
<evidence type="ECO:0000313" key="5">
    <source>
        <dbReference type="EMBL" id="MBS4196394.1"/>
    </source>
</evidence>
<evidence type="ECO:0000256" key="2">
    <source>
        <dbReference type="ARBA" id="ARBA00023125"/>
    </source>
</evidence>
<dbReference type="NCBIfam" id="NF033788">
    <property type="entry name" value="HTH_metalloreg"/>
    <property type="match status" value="1"/>
</dbReference>
<keyword evidence="1" id="KW-0805">Transcription regulation</keyword>
<reference evidence="5 6" key="1">
    <citation type="submission" date="2021-05" db="EMBL/GenBank/DDBJ databases">
        <title>Novel Bacillus species.</title>
        <authorList>
            <person name="Liu G."/>
        </authorList>
    </citation>
    <scope>NUCLEOTIDE SEQUENCE [LARGE SCALE GENOMIC DNA]</scope>
    <source>
        <strain evidence="6">FJAT-49780</strain>
    </source>
</reference>
<comment type="caution">
    <text evidence="5">The sequence shown here is derived from an EMBL/GenBank/DDBJ whole genome shotgun (WGS) entry which is preliminary data.</text>
</comment>
<evidence type="ECO:0000256" key="1">
    <source>
        <dbReference type="ARBA" id="ARBA00023015"/>
    </source>
</evidence>
<organism evidence="5 6">
    <name type="scientific">Lederbergia citri</name>
    <dbReference type="NCBI Taxonomy" id="2833580"/>
    <lineage>
        <taxon>Bacteria</taxon>
        <taxon>Bacillati</taxon>
        <taxon>Bacillota</taxon>
        <taxon>Bacilli</taxon>
        <taxon>Bacillales</taxon>
        <taxon>Bacillaceae</taxon>
        <taxon>Lederbergia</taxon>
    </lineage>
</organism>
<dbReference type="RefSeq" id="WP_213125529.1">
    <property type="nucleotide sequence ID" value="NZ_JAGYPG010000002.1"/>
</dbReference>
<name>A0A942THW9_9BACI</name>
<feature type="domain" description="HTH arsR-type" evidence="4">
    <location>
        <begin position="3"/>
        <end position="98"/>
    </location>
</feature>
<keyword evidence="2" id="KW-0238">DNA-binding</keyword>
<dbReference type="InterPro" id="IPR011991">
    <property type="entry name" value="ArsR-like_HTH"/>
</dbReference>
<dbReference type="InterPro" id="IPR051081">
    <property type="entry name" value="HTH_MetalResp_TranReg"/>
</dbReference>
<dbReference type="Proteomes" id="UP000681414">
    <property type="component" value="Unassembled WGS sequence"/>
</dbReference>
<dbReference type="SMART" id="SM00418">
    <property type="entry name" value="HTH_ARSR"/>
    <property type="match status" value="1"/>
</dbReference>
<accession>A0A942THW9</accession>
<dbReference type="EMBL" id="JAGYPG010000002">
    <property type="protein sequence ID" value="MBS4196394.1"/>
    <property type="molecule type" value="Genomic_DNA"/>
</dbReference>
<dbReference type="Gene3D" id="1.10.10.10">
    <property type="entry name" value="Winged helix-like DNA-binding domain superfamily/Winged helix DNA-binding domain"/>
    <property type="match status" value="1"/>
</dbReference>
<dbReference type="InterPro" id="IPR001845">
    <property type="entry name" value="HTH_ArsR_DNA-bd_dom"/>
</dbReference>
<keyword evidence="3" id="KW-0804">Transcription</keyword>
<dbReference type="PROSITE" id="PS50987">
    <property type="entry name" value="HTH_ARSR_2"/>
    <property type="match status" value="1"/>
</dbReference>
<dbReference type="SUPFAM" id="SSF46785">
    <property type="entry name" value="Winged helix' DNA-binding domain"/>
    <property type="match status" value="1"/>
</dbReference>
<dbReference type="InterPro" id="IPR036390">
    <property type="entry name" value="WH_DNA-bd_sf"/>
</dbReference>
<evidence type="ECO:0000256" key="3">
    <source>
        <dbReference type="ARBA" id="ARBA00023163"/>
    </source>
</evidence>
<evidence type="ECO:0000259" key="4">
    <source>
        <dbReference type="PROSITE" id="PS50987"/>
    </source>
</evidence>
<dbReference type="PANTHER" id="PTHR33154">
    <property type="entry name" value="TRANSCRIPTIONAL REGULATOR, ARSR FAMILY"/>
    <property type="match status" value="1"/>
</dbReference>
<keyword evidence="6" id="KW-1185">Reference proteome</keyword>
<dbReference type="CDD" id="cd00090">
    <property type="entry name" value="HTH_ARSR"/>
    <property type="match status" value="1"/>
</dbReference>
<dbReference type="InterPro" id="IPR036388">
    <property type="entry name" value="WH-like_DNA-bd_sf"/>
</dbReference>
<proteinExistence type="predicted"/>
<gene>
    <name evidence="5" type="ORF">KHA97_15110</name>
</gene>
<dbReference type="Pfam" id="PF01022">
    <property type="entry name" value="HTH_5"/>
    <property type="match status" value="1"/>
</dbReference>
<dbReference type="AlphaFoldDB" id="A0A942THW9"/>
<evidence type="ECO:0000313" key="6">
    <source>
        <dbReference type="Proteomes" id="UP000681414"/>
    </source>
</evidence>
<protein>
    <submittedName>
        <fullName evidence="5">Winged helix-turn-helix transcriptional regulator</fullName>
    </submittedName>
</protein>
<sequence length="114" mass="12938">MATSTVGIEETAVILKLLGDNTRLTIVKLLDNHDCCVCELVALFNTSQPAVSQHLRKLKDAGLVSETRRGQWIFYSLNKASEYYSLVQEILEHLPDQEYKLKELEKQGLRISCN</sequence>
<dbReference type="GO" id="GO:0003677">
    <property type="term" value="F:DNA binding"/>
    <property type="evidence" value="ECO:0007669"/>
    <property type="project" value="UniProtKB-KW"/>
</dbReference>
<dbReference type="PANTHER" id="PTHR33154:SF18">
    <property type="entry name" value="ARSENICAL RESISTANCE OPERON REPRESSOR"/>
    <property type="match status" value="1"/>
</dbReference>